<gene>
    <name evidence="1" type="ORF">DYU05_06155</name>
</gene>
<reference evidence="1 2" key="1">
    <citation type="submission" date="2018-08" db="EMBL/GenBank/DDBJ databases">
        <title>Mucilaginibacter terrae sp. nov., isolated from manganese diggings.</title>
        <authorList>
            <person name="Huang Y."/>
            <person name="Zhou Z."/>
        </authorList>
    </citation>
    <scope>NUCLEOTIDE SEQUENCE [LARGE SCALE GENOMIC DNA]</scope>
    <source>
        <strain evidence="1 2">ZH6</strain>
    </source>
</reference>
<evidence type="ECO:0000313" key="2">
    <source>
        <dbReference type="Proteomes" id="UP000260823"/>
    </source>
</evidence>
<dbReference type="Proteomes" id="UP000260823">
    <property type="component" value="Unassembled WGS sequence"/>
</dbReference>
<organism evidence="1 2">
    <name type="scientific">Mucilaginibacter terrenus</name>
    <dbReference type="NCBI Taxonomy" id="2482727"/>
    <lineage>
        <taxon>Bacteria</taxon>
        <taxon>Pseudomonadati</taxon>
        <taxon>Bacteroidota</taxon>
        <taxon>Sphingobacteriia</taxon>
        <taxon>Sphingobacteriales</taxon>
        <taxon>Sphingobacteriaceae</taxon>
        <taxon>Mucilaginibacter</taxon>
    </lineage>
</organism>
<accession>A0A3E2NW85</accession>
<protein>
    <submittedName>
        <fullName evidence="1">Uncharacterized protein</fullName>
    </submittedName>
</protein>
<comment type="caution">
    <text evidence="1">The sequence shown here is derived from an EMBL/GenBank/DDBJ whole genome shotgun (WGS) entry which is preliminary data.</text>
</comment>
<evidence type="ECO:0000313" key="1">
    <source>
        <dbReference type="EMBL" id="RFZ85181.1"/>
    </source>
</evidence>
<dbReference type="AlphaFoldDB" id="A0A3E2NW85"/>
<name>A0A3E2NW85_9SPHI</name>
<sequence length="334" mass="38632">MLMNKLLLFLTLTLSGLMLPNSDPRPSKFEITHYNITFAPDLSNRVNPAKYARALQDVTILSKLTENLYPSILKQGRSEQQRDKFRVDFINKGLIGTYNVQTQSLSLDFGRFGTNQLARINYIKRRNNPAEFLQRDIARLNSEFSRIYNVAKTQNFGADVWTYLKEFEGERVLQTENGIQDDAGNTYFNKYKNILIITTDGYIEAGIYGQGYDLSQRRVDDFRNAFISSGEQDLEAYFRKRKDCRIKPVQNKKLKNVEVLVMELFDRSRSRDGRAMIHPTDLDILKLFWADWLKQSGVKRYELQPCADSKEEAEKTILNFLGVTKKTDASPSIN</sequence>
<proteinExistence type="predicted"/>
<dbReference type="EMBL" id="QWDE01000001">
    <property type="protein sequence ID" value="RFZ85181.1"/>
    <property type="molecule type" value="Genomic_DNA"/>
</dbReference>
<keyword evidence="2" id="KW-1185">Reference proteome</keyword>